<comment type="caution">
    <text evidence="3">The sequence shown here is derived from an EMBL/GenBank/DDBJ whole genome shotgun (WGS) entry which is preliminary data.</text>
</comment>
<keyword evidence="1" id="KW-0812">Transmembrane</keyword>
<dbReference type="EMBL" id="JAVRER010000002">
    <property type="protein sequence ID" value="MDT0414170.1"/>
    <property type="molecule type" value="Genomic_DNA"/>
</dbReference>
<evidence type="ECO:0000313" key="3">
    <source>
        <dbReference type="EMBL" id="MDT0414170.1"/>
    </source>
</evidence>
<keyword evidence="1" id="KW-0472">Membrane</keyword>
<feature type="transmembrane region" description="Helical" evidence="1">
    <location>
        <begin position="28"/>
        <end position="54"/>
    </location>
</feature>
<proteinExistence type="predicted"/>
<name>A0ABD5DYJ1_9ACTN</name>
<organism evidence="3 4">
    <name type="scientific">Streptomyces evansiae</name>
    <dbReference type="NCBI Taxonomy" id="3075535"/>
    <lineage>
        <taxon>Bacteria</taxon>
        <taxon>Bacillati</taxon>
        <taxon>Actinomycetota</taxon>
        <taxon>Actinomycetes</taxon>
        <taxon>Kitasatosporales</taxon>
        <taxon>Streptomycetaceae</taxon>
        <taxon>Streptomyces</taxon>
    </lineage>
</organism>
<dbReference type="RefSeq" id="WP_007826238.1">
    <property type="nucleotide sequence ID" value="NZ_JAVRER010000002.1"/>
</dbReference>
<gene>
    <name evidence="3" type="ORF">RM574_01585</name>
</gene>
<dbReference type="InterPro" id="IPR025241">
    <property type="entry name" value="DUF4190"/>
</dbReference>
<reference evidence="4" key="1">
    <citation type="submission" date="2023-07" db="EMBL/GenBank/DDBJ databases">
        <title>30 novel species of actinomycetes from the DSMZ collection.</title>
        <authorList>
            <person name="Nouioui I."/>
        </authorList>
    </citation>
    <scope>NUCLEOTIDE SEQUENCE [LARGE SCALE GENOMIC DNA]</scope>
    <source>
        <strain evidence="4">DSM 41982</strain>
    </source>
</reference>
<dbReference type="Proteomes" id="UP001183607">
    <property type="component" value="Unassembled WGS sequence"/>
</dbReference>
<evidence type="ECO:0000313" key="4">
    <source>
        <dbReference type="Proteomes" id="UP001183607"/>
    </source>
</evidence>
<accession>A0ABD5DYJ1</accession>
<dbReference type="Pfam" id="PF13828">
    <property type="entry name" value="DUF4190"/>
    <property type="match status" value="1"/>
</dbReference>
<dbReference type="AlphaFoldDB" id="A0ABD5DYJ1"/>
<protein>
    <submittedName>
        <fullName evidence="3">DUF4190 domain-containing protein</fullName>
    </submittedName>
</protein>
<feature type="domain" description="DUF4190" evidence="2">
    <location>
        <begin position="28"/>
        <end position="89"/>
    </location>
</feature>
<evidence type="ECO:0000256" key="1">
    <source>
        <dbReference type="SAM" id="Phobius"/>
    </source>
</evidence>
<sequence length="104" mass="10247">MEQGFMTVDYGARPKAAPAEAAAGPNRLAVAGLVFGLLGLLPLPVLGPVLALCFGVAGGRKADRGEAGGRGMATAAIVLGIVGCVCAVLGIVVAFIQFTGPRGV</sequence>
<feature type="transmembrane region" description="Helical" evidence="1">
    <location>
        <begin position="75"/>
        <end position="98"/>
    </location>
</feature>
<evidence type="ECO:0000259" key="2">
    <source>
        <dbReference type="Pfam" id="PF13828"/>
    </source>
</evidence>
<keyword evidence="1" id="KW-1133">Transmembrane helix</keyword>